<organism evidence="2">
    <name type="scientific">marine sediment metagenome</name>
    <dbReference type="NCBI Taxonomy" id="412755"/>
    <lineage>
        <taxon>unclassified sequences</taxon>
        <taxon>metagenomes</taxon>
        <taxon>ecological metagenomes</taxon>
    </lineage>
</organism>
<proteinExistence type="predicted"/>
<gene>
    <name evidence="2" type="ORF">S12H4_20541</name>
</gene>
<comment type="caution">
    <text evidence="2">The sequence shown here is derived from an EMBL/GenBank/DDBJ whole genome shotgun (WGS) entry which is preliminary data.</text>
</comment>
<feature type="non-terminal residue" evidence="2">
    <location>
        <position position="117"/>
    </location>
</feature>
<evidence type="ECO:0000313" key="2">
    <source>
        <dbReference type="EMBL" id="GAI76164.1"/>
    </source>
</evidence>
<dbReference type="EMBL" id="BARW01010428">
    <property type="protein sequence ID" value="GAI76164.1"/>
    <property type="molecule type" value="Genomic_DNA"/>
</dbReference>
<accession>X1T832</accession>
<keyword evidence="1" id="KW-0812">Transmembrane</keyword>
<reference evidence="2" key="1">
    <citation type="journal article" date="2014" name="Front. Microbiol.">
        <title>High frequency of phylogenetically diverse reductive dehalogenase-homologous genes in deep subseafloor sedimentary metagenomes.</title>
        <authorList>
            <person name="Kawai M."/>
            <person name="Futagami T."/>
            <person name="Toyoda A."/>
            <person name="Takaki Y."/>
            <person name="Nishi S."/>
            <person name="Hori S."/>
            <person name="Arai W."/>
            <person name="Tsubouchi T."/>
            <person name="Morono Y."/>
            <person name="Uchiyama I."/>
            <person name="Ito T."/>
            <person name="Fujiyama A."/>
            <person name="Inagaki F."/>
            <person name="Takami H."/>
        </authorList>
    </citation>
    <scope>NUCLEOTIDE SEQUENCE</scope>
    <source>
        <strain evidence="2">Expedition CK06-06</strain>
    </source>
</reference>
<name>X1T832_9ZZZZ</name>
<feature type="transmembrane region" description="Helical" evidence="1">
    <location>
        <begin position="87"/>
        <end position="107"/>
    </location>
</feature>
<keyword evidence="1" id="KW-1133">Transmembrane helix</keyword>
<dbReference type="AlphaFoldDB" id="X1T832"/>
<protein>
    <submittedName>
        <fullName evidence="2">Uncharacterized protein</fullName>
    </submittedName>
</protein>
<keyword evidence="1" id="KW-0472">Membrane</keyword>
<sequence length="117" mass="13778">MRKKLNFTKLIESYLDDELEGEELKWFRDEINSNPELSGELKLHQEIEHALNEKDIIDLREQLEGIHKTVVPEICKYNIKPIKRKRVSVAVASLALVITVSFLIYWLHNNTYSNEKL</sequence>
<evidence type="ECO:0000256" key="1">
    <source>
        <dbReference type="SAM" id="Phobius"/>
    </source>
</evidence>